<dbReference type="Proteomes" id="UP000694395">
    <property type="component" value="Chromosome 4"/>
</dbReference>
<protein>
    <submittedName>
        <fullName evidence="1">Uncharacterized protein</fullName>
    </submittedName>
</protein>
<keyword evidence="2" id="KW-1185">Reference proteome</keyword>
<sequence length="104" mass="12019">MFSSTWNFLKRHKMKCIFAGTFVGFNITLTASQECLPFHFESNQRTCNMTVLSIDLICHMVITPRFHPKCRGCVQCVDMLIVLHHVQLNIICGYLYMDNSVSKN</sequence>
<reference evidence="1" key="2">
    <citation type="submission" date="2025-08" db="UniProtKB">
        <authorList>
            <consortium name="Ensembl"/>
        </authorList>
    </citation>
    <scope>IDENTIFICATION</scope>
</reference>
<reference evidence="1" key="3">
    <citation type="submission" date="2025-09" db="UniProtKB">
        <authorList>
            <consortium name="Ensembl"/>
        </authorList>
    </citation>
    <scope>IDENTIFICATION</scope>
</reference>
<dbReference type="Ensembl" id="ENSOMYT00000053229.2">
    <property type="protein sequence ID" value="ENSOMYP00000048949.2"/>
    <property type="gene ID" value="ENSOMYG00000022259.2"/>
</dbReference>
<organism evidence="1 2">
    <name type="scientific">Oncorhynchus mykiss</name>
    <name type="common">Rainbow trout</name>
    <name type="synonym">Salmo gairdneri</name>
    <dbReference type="NCBI Taxonomy" id="8022"/>
    <lineage>
        <taxon>Eukaryota</taxon>
        <taxon>Metazoa</taxon>
        <taxon>Chordata</taxon>
        <taxon>Craniata</taxon>
        <taxon>Vertebrata</taxon>
        <taxon>Euteleostomi</taxon>
        <taxon>Actinopterygii</taxon>
        <taxon>Neopterygii</taxon>
        <taxon>Teleostei</taxon>
        <taxon>Protacanthopterygii</taxon>
        <taxon>Salmoniformes</taxon>
        <taxon>Salmonidae</taxon>
        <taxon>Salmoninae</taxon>
        <taxon>Oncorhynchus</taxon>
    </lineage>
</organism>
<proteinExistence type="predicted"/>
<accession>A0A8C7RD81</accession>
<evidence type="ECO:0000313" key="1">
    <source>
        <dbReference type="Ensembl" id="ENSOMYP00000048949.2"/>
    </source>
</evidence>
<name>A0A8C7RD81_ONCMY</name>
<reference evidence="1" key="1">
    <citation type="submission" date="2020-07" db="EMBL/GenBank/DDBJ databases">
        <title>A long reads based de novo assembly of the rainbow trout Arlee double haploid line genome.</title>
        <authorList>
            <person name="Gao G."/>
            <person name="Palti Y."/>
        </authorList>
    </citation>
    <scope>NUCLEOTIDE SEQUENCE [LARGE SCALE GENOMIC DNA]</scope>
</reference>
<dbReference type="AlphaFoldDB" id="A0A8C7RD81"/>
<evidence type="ECO:0000313" key="2">
    <source>
        <dbReference type="Proteomes" id="UP000694395"/>
    </source>
</evidence>